<dbReference type="GO" id="GO:0016491">
    <property type="term" value="F:oxidoreductase activity"/>
    <property type="evidence" value="ECO:0007669"/>
    <property type="project" value="UniProtKB-KW"/>
</dbReference>
<dbReference type="NCBIfam" id="NF006119">
    <property type="entry name" value="PRK08264.1-5"/>
    <property type="match status" value="1"/>
</dbReference>
<dbReference type="InterPro" id="IPR002347">
    <property type="entry name" value="SDR_fam"/>
</dbReference>
<comment type="similarity">
    <text evidence="1 3">Belongs to the short-chain dehydrogenases/reductases (SDR) family.</text>
</comment>
<evidence type="ECO:0000256" key="3">
    <source>
        <dbReference type="RuleBase" id="RU000363"/>
    </source>
</evidence>
<dbReference type="Pfam" id="PF00106">
    <property type="entry name" value="adh_short"/>
    <property type="match status" value="1"/>
</dbReference>
<dbReference type="KEGG" id="nml:Namu_1361"/>
<feature type="domain" description="Ketoreductase" evidence="4">
    <location>
        <begin position="7"/>
        <end position="152"/>
    </location>
</feature>
<dbReference type="PRINTS" id="PR00080">
    <property type="entry name" value="SDRFAMILY"/>
</dbReference>
<evidence type="ECO:0000259" key="4">
    <source>
        <dbReference type="SMART" id="SM00822"/>
    </source>
</evidence>
<dbReference type="PANTHER" id="PTHR44169">
    <property type="entry name" value="NADPH-DEPENDENT 1-ACYLDIHYDROXYACETONE PHOSPHATE REDUCTASE"/>
    <property type="match status" value="1"/>
</dbReference>
<proteinExistence type="inferred from homology"/>
<dbReference type="eggNOG" id="COG0300">
    <property type="taxonomic scope" value="Bacteria"/>
</dbReference>
<dbReference type="OrthoDB" id="3212478at2"/>
<keyword evidence="6" id="KW-1185">Reference proteome</keyword>
<evidence type="ECO:0000313" key="6">
    <source>
        <dbReference type="Proteomes" id="UP000002218"/>
    </source>
</evidence>
<dbReference type="InterPro" id="IPR057326">
    <property type="entry name" value="KR_dom"/>
</dbReference>
<dbReference type="Gene3D" id="3.40.50.720">
    <property type="entry name" value="NAD(P)-binding Rossmann-like Domain"/>
    <property type="match status" value="1"/>
</dbReference>
<accession>C8XEA6</accession>
<name>C8XEA6_NAKMY</name>
<evidence type="ECO:0000256" key="1">
    <source>
        <dbReference type="ARBA" id="ARBA00006484"/>
    </source>
</evidence>
<reference evidence="5 6" key="2">
    <citation type="journal article" date="2010" name="Stand. Genomic Sci.">
        <title>Complete genome sequence of Nakamurella multipartita type strain (Y-104).</title>
        <authorList>
            <person name="Tice H."/>
            <person name="Mayilraj S."/>
            <person name="Sims D."/>
            <person name="Lapidus A."/>
            <person name="Nolan M."/>
            <person name="Lucas S."/>
            <person name="Glavina Del Rio T."/>
            <person name="Copeland A."/>
            <person name="Cheng J.F."/>
            <person name="Meincke L."/>
            <person name="Bruce D."/>
            <person name="Goodwin L."/>
            <person name="Pitluck S."/>
            <person name="Ivanova N."/>
            <person name="Mavromatis K."/>
            <person name="Ovchinnikova G."/>
            <person name="Pati A."/>
            <person name="Chen A."/>
            <person name="Palaniappan K."/>
            <person name="Land M."/>
            <person name="Hauser L."/>
            <person name="Chang Y.J."/>
            <person name="Jeffries C.D."/>
            <person name="Detter J.C."/>
            <person name="Brettin T."/>
            <person name="Rohde M."/>
            <person name="Goker M."/>
            <person name="Bristow J."/>
            <person name="Eisen J.A."/>
            <person name="Markowitz V."/>
            <person name="Hugenholtz P."/>
            <person name="Kyrpides N.C."/>
            <person name="Klenk H.P."/>
            <person name="Chen F."/>
        </authorList>
    </citation>
    <scope>NUCLEOTIDE SEQUENCE [LARGE SCALE GENOMIC DNA]</scope>
    <source>
        <strain evidence="6">ATCC 700099 / DSM 44233 / CIP 104796 / JCM 9543 / NBRC 105858 / Y-104</strain>
    </source>
</reference>
<gene>
    <name evidence="5" type="ordered locus">Namu_1361</name>
</gene>
<reference evidence="6" key="1">
    <citation type="submission" date="2009-09" db="EMBL/GenBank/DDBJ databases">
        <title>The complete genome of Nakamurella multipartita DSM 44233.</title>
        <authorList>
            <consortium name="US DOE Joint Genome Institute (JGI-PGF)"/>
            <person name="Lucas S."/>
            <person name="Copeland A."/>
            <person name="Lapidus A."/>
            <person name="Glavina del Rio T."/>
            <person name="Dalin E."/>
            <person name="Tice H."/>
            <person name="Bruce D."/>
            <person name="Goodwin L."/>
            <person name="Pitluck S."/>
            <person name="Kyrpides N."/>
            <person name="Mavromatis K."/>
            <person name="Ivanova N."/>
            <person name="Ovchinnikova G."/>
            <person name="Sims D."/>
            <person name="Meincke L."/>
            <person name="Brettin T."/>
            <person name="Detter J.C."/>
            <person name="Han C."/>
            <person name="Larimer F."/>
            <person name="Land M."/>
            <person name="Hauser L."/>
            <person name="Markowitz V."/>
            <person name="Cheng J.-F."/>
            <person name="Hugenholtz P."/>
            <person name="Woyke T."/>
            <person name="Wu D."/>
            <person name="Klenk H.-P."/>
            <person name="Eisen J.A."/>
        </authorList>
    </citation>
    <scope>NUCLEOTIDE SEQUENCE [LARGE SCALE GENOMIC DNA]</scope>
    <source>
        <strain evidence="6">ATCC 700099 / DSM 44233 / CIP 104796 / JCM 9543 / NBRC 105858 / Y-104</strain>
    </source>
</reference>
<dbReference type="SMART" id="SM00822">
    <property type="entry name" value="PKS_KR"/>
    <property type="match status" value="1"/>
</dbReference>
<protein>
    <submittedName>
        <fullName evidence="5">Short-chain dehydrogenase/reductase SDR</fullName>
    </submittedName>
</protein>
<keyword evidence="2" id="KW-0560">Oxidoreductase</keyword>
<dbReference type="EMBL" id="CP001737">
    <property type="protein sequence ID" value="ACV77764.1"/>
    <property type="molecule type" value="Genomic_DNA"/>
</dbReference>
<evidence type="ECO:0000256" key="2">
    <source>
        <dbReference type="ARBA" id="ARBA00023002"/>
    </source>
</evidence>
<organism evidence="5 6">
    <name type="scientific">Nakamurella multipartita (strain ATCC 700099 / DSM 44233 / CIP 104796 / JCM 9543 / NBRC 105858 / Y-104)</name>
    <name type="common">Microsphaera multipartita</name>
    <dbReference type="NCBI Taxonomy" id="479431"/>
    <lineage>
        <taxon>Bacteria</taxon>
        <taxon>Bacillati</taxon>
        <taxon>Actinomycetota</taxon>
        <taxon>Actinomycetes</taxon>
        <taxon>Nakamurellales</taxon>
        <taxon>Nakamurellaceae</taxon>
        <taxon>Nakamurella</taxon>
    </lineage>
</organism>
<dbReference type="RefSeq" id="WP_015746671.1">
    <property type="nucleotide sequence ID" value="NC_013235.1"/>
</dbReference>
<dbReference type="PANTHER" id="PTHR44169:SF6">
    <property type="entry name" value="NADPH-DEPENDENT 1-ACYLDIHYDROXYACETONE PHOSPHATE REDUCTASE"/>
    <property type="match status" value="1"/>
</dbReference>
<evidence type="ECO:0000313" key="5">
    <source>
        <dbReference type="EMBL" id="ACV77764.1"/>
    </source>
</evidence>
<dbReference type="PRINTS" id="PR00081">
    <property type="entry name" value="GDHRDH"/>
</dbReference>
<dbReference type="HOGENOM" id="CLU_010194_2_6_11"/>
<dbReference type="STRING" id="479431.Namu_1361"/>
<sequence>MTTLDGSVVLITGANGGLGREFVRQALARGARTVYATARTPRSWDDERIVPLALDVTDPTSVAAAARAAADVAVVINNAGATSAGRVLDTSPAAIRSLFETNVFGPLAIAQAFAPVLAANGGGALVDIHSALSWLARGGAYSASKAAFWSLTNSLRLELAGQGTQVVGVHLGYTDTPMIAGLDVPKADPADIVREVYLGLETGALEVLADDTSRFVKDRLSQPLSVLYPELARA</sequence>
<dbReference type="InterPro" id="IPR036291">
    <property type="entry name" value="NAD(P)-bd_dom_sf"/>
</dbReference>
<dbReference type="InParanoid" id="C8XEA6"/>
<dbReference type="AlphaFoldDB" id="C8XEA6"/>
<dbReference type="Proteomes" id="UP000002218">
    <property type="component" value="Chromosome"/>
</dbReference>
<dbReference type="SUPFAM" id="SSF51735">
    <property type="entry name" value="NAD(P)-binding Rossmann-fold domains"/>
    <property type="match status" value="1"/>
</dbReference>